<evidence type="ECO:0000313" key="1">
    <source>
        <dbReference type="EMBL" id="UXZ05672.1"/>
    </source>
</evidence>
<evidence type="ECO:0000313" key="2">
    <source>
        <dbReference type="Proteomes" id="UP001063782"/>
    </source>
</evidence>
<keyword evidence="2" id="KW-1185">Reference proteome</keyword>
<accession>A0ABY6F6X1</accession>
<protein>
    <submittedName>
        <fullName evidence="1">Uncharacterized protein</fullName>
    </submittedName>
</protein>
<dbReference type="EMBL" id="CP089977">
    <property type="protein sequence ID" value="UXZ05672.1"/>
    <property type="molecule type" value="Genomic_DNA"/>
</dbReference>
<gene>
    <name evidence="1" type="ORF">LU297_04315</name>
</gene>
<reference evidence="1" key="1">
    <citation type="submission" date="2021-12" db="EMBL/GenBank/DDBJ databases">
        <title>taxonomy of Moraxella sp. ZY201224.</title>
        <authorList>
            <person name="Li F."/>
        </authorList>
    </citation>
    <scope>NUCLEOTIDE SEQUENCE</scope>
    <source>
        <strain evidence="1">ZY201224</strain>
    </source>
</reference>
<proteinExistence type="predicted"/>
<dbReference type="Proteomes" id="UP001063782">
    <property type="component" value="Chromosome"/>
</dbReference>
<sequence length="48" mass="5731">MHQELRTLYFDTPKAVLRHLQTASVISTSQDFRWNKQSLMAFEQNYEA</sequence>
<name>A0ABY6F6X1_9GAMM</name>
<dbReference type="RefSeq" id="WP_263077186.1">
    <property type="nucleotide sequence ID" value="NZ_CP089977.1"/>
</dbReference>
<organism evidence="1 2">
    <name type="scientific">Moraxella nasicaprae</name>
    <dbReference type="NCBI Taxonomy" id="2904122"/>
    <lineage>
        <taxon>Bacteria</taxon>
        <taxon>Pseudomonadati</taxon>
        <taxon>Pseudomonadota</taxon>
        <taxon>Gammaproteobacteria</taxon>
        <taxon>Moraxellales</taxon>
        <taxon>Moraxellaceae</taxon>
        <taxon>Moraxella</taxon>
    </lineage>
</organism>